<evidence type="ECO:0000259" key="2">
    <source>
        <dbReference type="Pfam" id="PF05548"/>
    </source>
</evidence>
<evidence type="ECO:0000256" key="1">
    <source>
        <dbReference type="SAM" id="SignalP"/>
    </source>
</evidence>
<dbReference type="SUPFAM" id="SSF55486">
    <property type="entry name" value="Metalloproteases ('zincins'), catalytic domain"/>
    <property type="match status" value="1"/>
</dbReference>
<feature type="signal peptide" evidence="1">
    <location>
        <begin position="1"/>
        <end position="20"/>
    </location>
</feature>
<dbReference type="EMBL" id="HBIX01011633">
    <property type="protein sequence ID" value="CAE0715990.1"/>
    <property type="molecule type" value="Transcribed_RNA"/>
</dbReference>
<feature type="domain" description="Peptidase M11 gametolysin" evidence="2">
    <location>
        <begin position="187"/>
        <end position="343"/>
    </location>
</feature>
<sequence length="684" mass="75897">MITRFTGLAIFLAIITIADSSAVRGNINKYRRHLLEDEAECVLYLKDMQFRDHNHHEETWACEFTREQGKRFGGHTMMDIEGVPQELFESQHVVSGQAIMKTRGAFIEQSIAIDHVKMVVPNDALVDIEILSENDPRHHQQRRQRHLASSKPGTLRTLVVRVIDADKKAVAANVAQLNDDIFTDSVSLKTQYAACSKDQLIIEPANVGYNGIVEVPINIVAANSIASTLESAAVAKAEEMYGGSEGLREKFDLVMFCQPPGSSGGWVAYAFANHWASFYNDFFCQRVSAQMHEVGHNLGLGHSGINGDKYGDVSSMMGYSFNLDDGPIQCFNTVENFQTGWYNLQKASTNPLDYVSTPKTFVLNGIEDYKKDGSSNGELVTLRLKQFGDNGELDYYIGYNRAVGANRGTRAAVNKVVVLEKPTGGPNGIGNSKRIADLSVGDTHTIPNFKDTIYDVYITVQSISADLKDATIIISTSESYPTSAPTSSCGSSINGRFKLEIKTDTYGKESTWTLREKDSRVVVARTALEGYVGNKEYSIPEDGSICLQEGICYEFDIHDSFGDGMCCSSGDGYYRGFLDDKQIFQGGQFESLESVSFCVEQSSSPTLTPTPSESMDCEDDADFKYNNKKKKTCNRWVGKGKNNLTRKKFERIKRRCGKTYDGIRIWDYCPTTCGFVDLGKCAIR</sequence>
<dbReference type="AlphaFoldDB" id="A0A7S4EIW0"/>
<name>A0A7S4EIW0_9STRA</name>
<organism evidence="3">
    <name type="scientific">Pseudo-nitzschia australis</name>
    <dbReference type="NCBI Taxonomy" id="44445"/>
    <lineage>
        <taxon>Eukaryota</taxon>
        <taxon>Sar</taxon>
        <taxon>Stramenopiles</taxon>
        <taxon>Ochrophyta</taxon>
        <taxon>Bacillariophyta</taxon>
        <taxon>Bacillariophyceae</taxon>
        <taxon>Bacillariophycidae</taxon>
        <taxon>Bacillariales</taxon>
        <taxon>Bacillariaceae</taxon>
        <taxon>Pseudo-nitzschia</taxon>
    </lineage>
</organism>
<keyword evidence="1" id="KW-0732">Signal</keyword>
<protein>
    <recommendedName>
        <fullName evidence="2">Peptidase M11 gametolysin domain-containing protein</fullName>
    </recommendedName>
</protein>
<accession>A0A7S4EIW0</accession>
<evidence type="ECO:0000313" key="3">
    <source>
        <dbReference type="EMBL" id="CAE0715990.1"/>
    </source>
</evidence>
<dbReference type="Pfam" id="PF05548">
    <property type="entry name" value="Peptidase_M11"/>
    <property type="match status" value="1"/>
</dbReference>
<dbReference type="InterPro" id="IPR008752">
    <property type="entry name" value="Peptidase_M11"/>
</dbReference>
<feature type="chain" id="PRO_5031326063" description="Peptidase M11 gametolysin domain-containing protein" evidence="1">
    <location>
        <begin position="21"/>
        <end position="684"/>
    </location>
</feature>
<reference evidence="3" key="1">
    <citation type="submission" date="2021-01" db="EMBL/GenBank/DDBJ databases">
        <authorList>
            <person name="Corre E."/>
            <person name="Pelletier E."/>
            <person name="Niang G."/>
            <person name="Scheremetjew M."/>
            <person name="Finn R."/>
            <person name="Kale V."/>
            <person name="Holt S."/>
            <person name="Cochrane G."/>
            <person name="Meng A."/>
            <person name="Brown T."/>
            <person name="Cohen L."/>
        </authorList>
    </citation>
    <scope>NUCLEOTIDE SEQUENCE</scope>
    <source>
        <strain evidence="3">10249 10 AB</strain>
    </source>
</reference>
<proteinExistence type="predicted"/>
<gene>
    <name evidence="3" type="ORF">PAUS00366_LOCUS8742</name>
</gene>